<name>A0AAE0YF94_9GAST</name>
<accession>A0AAE0YF94</accession>
<sequence length="107" mass="12286">MRCLQKATVSRFLGLFHQASSVPQRAHALVKAEVCFWSFIPKVISNPRLVSALIVGQQRPAFFAYDIWTLPSSLWFSMHIYIGVIEPWHDRHLPSFQTIFATNTVVE</sequence>
<proteinExistence type="predicted"/>
<evidence type="ECO:0000313" key="2">
    <source>
        <dbReference type="Proteomes" id="UP001283361"/>
    </source>
</evidence>
<keyword evidence="2" id="KW-1185">Reference proteome</keyword>
<organism evidence="1 2">
    <name type="scientific">Elysia crispata</name>
    <name type="common">lettuce slug</name>
    <dbReference type="NCBI Taxonomy" id="231223"/>
    <lineage>
        <taxon>Eukaryota</taxon>
        <taxon>Metazoa</taxon>
        <taxon>Spiralia</taxon>
        <taxon>Lophotrochozoa</taxon>
        <taxon>Mollusca</taxon>
        <taxon>Gastropoda</taxon>
        <taxon>Heterobranchia</taxon>
        <taxon>Euthyneura</taxon>
        <taxon>Panpulmonata</taxon>
        <taxon>Sacoglossa</taxon>
        <taxon>Placobranchoidea</taxon>
        <taxon>Plakobranchidae</taxon>
        <taxon>Elysia</taxon>
    </lineage>
</organism>
<reference evidence="1" key="1">
    <citation type="journal article" date="2023" name="G3 (Bethesda)">
        <title>A reference genome for the long-term kleptoplast-retaining sea slug Elysia crispata morphotype clarki.</title>
        <authorList>
            <person name="Eastman K.E."/>
            <person name="Pendleton A.L."/>
            <person name="Shaikh M.A."/>
            <person name="Suttiyut T."/>
            <person name="Ogas R."/>
            <person name="Tomko P."/>
            <person name="Gavelis G."/>
            <person name="Widhalm J.R."/>
            <person name="Wisecaver J.H."/>
        </authorList>
    </citation>
    <scope>NUCLEOTIDE SEQUENCE</scope>
    <source>
        <strain evidence="1">ECLA1</strain>
    </source>
</reference>
<dbReference type="EMBL" id="JAWDGP010006317">
    <property type="protein sequence ID" value="KAK3743297.1"/>
    <property type="molecule type" value="Genomic_DNA"/>
</dbReference>
<evidence type="ECO:0000313" key="1">
    <source>
        <dbReference type="EMBL" id="KAK3743297.1"/>
    </source>
</evidence>
<comment type="caution">
    <text evidence="1">The sequence shown here is derived from an EMBL/GenBank/DDBJ whole genome shotgun (WGS) entry which is preliminary data.</text>
</comment>
<dbReference type="Proteomes" id="UP001283361">
    <property type="component" value="Unassembled WGS sequence"/>
</dbReference>
<protein>
    <submittedName>
        <fullName evidence="1">Uncharacterized protein</fullName>
    </submittedName>
</protein>
<gene>
    <name evidence="1" type="ORF">RRG08_007536</name>
</gene>
<dbReference type="AlphaFoldDB" id="A0AAE0YF94"/>